<organism evidence="1 2">
    <name type="scientific">Dentiscutata heterogama</name>
    <dbReference type="NCBI Taxonomy" id="1316150"/>
    <lineage>
        <taxon>Eukaryota</taxon>
        <taxon>Fungi</taxon>
        <taxon>Fungi incertae sedis</taxon>
        <taxon>Mucoromycota</taxon>
        <taxon>Glomeromycotina</taxon>
        <taxon>Glomeromycetes</taxon>
        <taxon>Diversisporales</taxon>
        <taxon>Gigasporaceae</taxon>
        <taxon>Dentiscutata</taxon>
    </lineage>
</organism>
<evidence type="ECO:0000313" key="1">
    <source>
        <dbReference type="EMBL" id="CAG8483717.1"/>
    </source>
</evidence>
<dbReference type="EMBL" id="CAJVPU010001558">
    <property type="protein sequence ID" value="CAG8483717.1"/>
    <property type="molecule type" value="Genomic_DNA"/>
</dbReference>
<sequence>MVTANDTQKESNRNSSILLDIITVKPITLSSNYGKNIPIDTKNSARKRCLTEYEKTNMLTNKELETSQIVLNRVLAQNQDQEILLNDPIKVLKEVQAHFQKQFISKKNSYMEAEKLWSDEYQPKRRIQESWFDP</sequence>
<proteinExistence type="predicted"/>
<reference evidence="1" key="1">
    <citation type="submission" date="2021-06" db="EMBL/GenBank/DDBJ databases">
        <authorList>
            <person name="Kallberg Y."/>
            <person name="Tangrot J."/>
            <person name="Rosling A."/>
        </authorList>
    </citation>
    <scope>NUCLEOTIDE SEQUENCE</scope>
    <source>
        <strain evidence="1">IL203A</strain>
    </source>
</reference>
<evidence type="ECO:0000313" key="2">
    <source>
        <dbReference type="Proteomes" id="UP000789702"/>
    </source>
</evidence>
<dbReference type="Proteomes" id="UP000789702">
    <property type="component" value="Unassembled WGS sequence"/>
</dbReference>
<keyword evidence="2" id="KW-1185">Reference proteome</keyword>
<gene>
    <name evidence="1" type="ORF">DHETER_LOCUS2242</name>
</gene>
<accession>A0ACA9KN96</accession>
<feature type="non-terminal residue" evidence="1">
    <location>
        <position position="134"/>
    </location>
</feature>
<comment type="caution">
    <text evidence="1">The sequence shown here is derived from an EMBL/GenBank/DDBJ whole genome shotgun (WGS) entry which is preliminary data.</text>
</comment>
<name>A0ACA9KN96_9GLOM</name>
<protein>
    <submittedName>
        <fullName evidence="1">14138_t:CDS:1</fullName>
    </submittedName>
</protein>